<evidence type="ECO:0000256" key="2">
    <source>
        <dbReference type="ARBA" id="ARBA00061366"/>
    </source>
</evidence>
<dbReference type="InterPro" id="IPR035093">
    <property type="entry name" value="RelE/ParE_toxin_dom_sf"/>
</dbReference>
<dbReference type="GO" id="GO:0006402">
    <property type="term" value="P:mRNA catabolic process"/>
    <property type="evidence" value="ECO:0007669"/>
    <property type="project" value="TreeGrafter"/>
</dbReference>
<keyword evidence="5" id="KW-1185">Reference proteome</keyword>
<dbReference type="PIRSF" id="PIRSF006156">
    <property type="entry name" value="YafQ"/>
    <property type="match status" value="1"/>
</dbReference>
<gene>
    <name evidence="4" type="ordered locus">CLOAM1864</name>
</gene>
<dbReference type="KEGG" id="caci:CLOAM1864"/>
<keyword evidence="1" id="KW-1277">Toxin-antitoxin system</keyword>
<dbReference type="EMBL" id="CU466930">
    <property type="protein sequence ID" value="CAO81691.1"/>
    <property type="molecule type" value="Genomic_DNA"/>
</dbReference>
<dbReference type="FunFam" id="3.30.2310.20:FF:000003">
    <property type="entry name" value="Type II toxin-antitoxin system YafQ family toxin"/>
    <property type="match status" value="1"/>
</dbReference>
<dbReference type="eggNOG" id="COG3041">
    <property type="taxonomic scope" value="Bacteria"/>
</dbReference>
<dbReference type="HOGENOM" id="CLU_161929_4_1_0"/>
<dbReference type="SUPFAM" id="SSF143011">
    <property type="entry name" value="RelE-like"/>
    <property type="match status" value="1"/>
</dbReference>
<dbReference type="NCBIfam" id="TIGR02385">
    <property type="entry name" value="RelE_StbE"/>
    <property type="match status" value="1"/>
</dbReference>
<evidence type="ECO:0000313" key="5">
    <source>
        <dbReference type="Proteomes" id="UP000002019"/>
    </source>
</evidence>
<dbReference type="InterPro" id="IPR004386">
    <property type="entry name" value="Toxin_YafQ-like"/>
</dbReference>
<name>B0VJK6_CLOAI</name>
<dbReference type="PANTHER" id="PTHR40588">
    <property type="entry name" value="MRNA INTERFERASE TOXIN YAFQ"/>
    <property type="match status" value="1"/>
</dbReference>
<dbReference type="GO" id="GO:0004521">
    <property type="term" value="F:RNA endonuclease activity"/>
    <property type="evidence" value="ECO:0007669"/>
    <property type="project" value="TreeGrafter"/>
</dbReference>
<evidence type="ECO:0000256" key="1">
    <source>
        <dbReference type="ARBA" id="ARBA00022649"/>
    </source>
</evidence>
<dbReference type="Gene3D" id="3.30.2310.20">
    <property type="entry name" value="RelE-like"/>
    <property type="match status" value="1"/>
</dbReference>
<dbReference type="RefSeq" id="WP_015425549.1">
    <property type="nucleotide sequence ID" value="NC_020449.1"/>
</dbReference>
<dbReference type="OrthoDB" id="7030467at2"/>
<proteinExistence type="inferred from homology"/>
<dbReference type="PANTHER" id="PTHR40588:SF1">
    <property type="entry name" value="MRNA INTERFERASE TOXIN YAFQ"/>
    <property type="match status" value="1"/>
</dbReference>
<dbReference type="NCBIfam" id="TIGR00053">
    <property type="entry name" value="YafQ family addiction module toxin"/>
    <property type="match status" value="1"/>
</dbReference>
<dbReference type="Proteomes" id="UP000002019">
    <property type="component" value="Chromosome"/>
</dbReference>
<comment type="similarity">
    <text evidence="2">Belongs to the RelE toxin family. YafQ subfamily.</text>
</comment>
<protein>
    <submittedName>
        <fullName evidence="4">Uncharacterized protein</fullName>
    </submittedName>
</protein>
<feature type="active site" description="Proton donor" evidence="3">
    <location>
        <position position="84"/>
    </location>
</feature>
<evidence type="ECO:0000313" key="4">
    <source>
        <dbReference type="EMBL" id="CAO81691.1"/>
    </source>
</evidence>
<sequence>MLKLSYTSQFKRDYKRYEHNKTVVDALQEALNKLITEIPLPAKYKDHQLKGNLNNCRECHLTPDVLLLYRIQDEVLILVRIGTHSNLFN</sequence>
<reference evidence="4 5" key="1">
    <citation type="journal article" date="2008" name="J. Bacteriol.">
        <title>'Candidatus Cloacamonas acidaminovorans': genome sequence reconstruction provides a first glimpse of a new bacterial division.</title>
        <authorList>
            <person name="Pelletier E."/>
            <person name="Kreimeyer A."/>
            <person name="Bocs S."/>
            <person name="Rouy Z."/>
            <person name="Gyapay G."/>
            <person name="Chouari R."/>
            <person name="Riviere D."/>
            <person name="Ganesan A."/>
            <person name="Daegelen P."/>
            <person name="Sghir A."/>
            <person name="Cohen G.N."/>
            <person name="Medigue C."/>
            <person name="Weissenbach J."/>
            <person name="Le Paslier D."/>
        </authorList>
    </citation>
    <scope>NUCLEOTIDE SEQUENCE [LARGE SCALE GENOMIC DNA]</scope>
    <source>
        <strain evidence="5">Evry</strain>
    </source>
</reference>
<organism evidence="4 5">
    <name type="scientific">Cloacimonas acidaminovorans (strain Evry)</name>
    <dbReference type="NCBI Taxonomy" id="459349"/>
    <lineage>
        <taxon>Bacteria</taxon>
        <taxon>Pseudomonadati</taxon>
        <taxon>Candidatus Cloacimonadota</taxon>
        <taxon>Candidatus Cloacimonadia</taxon>
        <taxon>Candidatus Cloacimonadales</taxon>
        <taxon>Candidatus Cloacimonadaceae</taxon>
        <taxon>Candidatus Cloacimonas</taxon>
    </lineage>
</organism>
<dbReference type="STRING" id="459349.CLOAM1864"/>
<dbReference type="InterPro" id="IPR007712">
    <property type="entry name" value="RelE/ParE_toxin"/>
</dbReference>
<accession>B0VJK6</accession>
<evidence type="ECO:0000256" key="3">
    <source>
        <dbReference type="PIRSR" id="PIRSR006156-1"/>
    </source>
</evidence>
<dbReference type="AlphaFoldDB" id="B0VJK6"/>
<dbReference type="GO" id="GO:0006415">
    <property type="term" value="P:translational termination"/>
    <property type="evidence" value="ECO:0007669"/>
    <property type="project" value="TreeGrafter"/>
</dbReference>
<dbReference type="Pfam" id="PF15738">
    <property type="entry name" value="YafQ_toxin"/>
    <property type="match status" value="1"/>
</dbReference>